<feature type="transmembrane region" description="Helical" evidence="1">
    <location>
        <begin position="85"/>
        <end position="104"/>
    </location>
</feature>
<name>X0WF86_9ZZZZ</name>
<dbReference type="EMBL" id="BARS01028688">
    <property type="protein sequence ID" value="GAG11366.1"/>
    <property type="molecule type" value="Genomic_DNA"/>
</dbReference>
<accession>X0WF86</accession>
<dbReference type="AlphaFoldDB" id="X0WF86"/>
<protein>
    <recommendedName>
        <fullName evidence="3">Glycosyltransferase subfamily 4-like N-terminal domain-containing protein</fullName>
    </recommendedName>
</protein>
<proteinExistence type="predicted"/>
<comment type="caution">
    <text evidence="2">The sequence shown here is derived from an EMBL/GenBank/DDBJ whole genome shotgun (WGS) entry which is preliminary data.</text>
</comment>
<gene>
    <name evidence="2" type="ORF">S01H1_44938</name>
</gene>
<feature type="non-terminal residue" evidence="2">
    <location>
        <position position="157"/>
    </location>
</feature>
<evidence type="ECO:0000256" key="1">
    <source>
        <dbReference type="SAM" id="Phobius"/>
    </source>
</evidence>
<evidence type="ECO:0000313" key="2">
    <source>
        <dbReference type="EMBL" id="GAG11366.1"/>
    </source>
</evidence>
<keyword evidence="1" id="KW-0472">Membrane</keyword>
<keyword evidence="1" id="KW-1133">Transmembrane helix</keyword>
<dbReference type="Gene3D" id="3.40.50.2000">
    <property type="entry name" value="Glycogen Phosphorylase B"/>
    <property type="match status" value="1"/>
</dbReference>
<sequence length="157" mass="18769">MKILFFATDYRPLLGGIATYTEELALNLSKTDEVVMLVPWGKNAHLYDNKNPFKTVRVINIWALREFMFIIYLFYYIVFRGYKKILSQVWFPCGLITYFLSFIIRFDYYCAAFGSDYLDDITTYKRRIKYRLFPLKIRTFNASKRVFAISNYSARNL</sequence>
<organism evidence="2">
    <name type="scientific">marine sediment metagenome</name>
    <dbReference type="NCBI Taxonomy" id="412755"/>
    <lineage>
        <taxon>unclassified sequences</taxon>
        <taxon>metagenomes</taxon>
        <taxon>ecological metagenomes</taxon>
    </lineage>
</organism>
<reference evidence="2" key="1">
    <citation type="journal article" date="2014" name="Front. Microbiol.">
        <title>High frequency of phylogenetically diverse reductive dehalogenase-homologous genes in deep subseafloor sedimentary metagenomes.</title>
        <authorList>
            <person name="Kawai M."/>
            <person name="Futagami T."/>
            <person name="Toyoda A."/>
            <person name="Takaki Y."/>
            <person name="Nishi S."/>
            <person name="Hori S."/>
            <person name="Arai W."/>
            <person name="Tsubouchi T."/>
            <person name="Morono Y."/>
            <person name="Uchiyama I."/>
            <person name="Ito T."/>
            <person name="Fujiyama A."/>
            <person name="Inagaki F."/>
            <person name="Takami H."/>
        </authorList>
    </citation>
    <scope>NUCLEOTIDE SEQUENCE</scope>
    <source>
        <strain evidence="2">Expedition CK06-06</strain>
    </source>
</reference>
<dbReference type="SUPFAM" id="SSF53756">
    <property type="entry name" value="UDP-Glycosyltransferase/glycogen phosphorylase"/>
    <property type="match status" value="1"/>
</dbReference>
<feature type="transmembrane region" description="Helical" evidence="1">
    <location>
        <begin position="59"/>
        <end position="79"/>
    </location>
</feature>
<keyword evidence="1" id="KW-0812">Transmembrane</keyword>
<evidence type="ECO:0008006" key="3">
    <source>
        <dbReference type="Google" id="ProtNLM"/>
    </source>
</evidence>